<reference evidence="2" key="1">
    <citation type="submission" date="2024-04" db="EMBL/GenBank/DDBJ databases">
        <authorList>
            <person name="Shaw F."/>
            <person name="Minotto A."/>
        </authorList>
    </citation>
    <scope>NUCLEOTIDE SEQUENCE [LARGE SCALE GENOMIC DNA]</scope>
</reference>
<evidence type="ECO:0000313" key="2">
    <source>
        <dbReference type="Proteomes" id="UP001497453"/>
    </source>
</evidence>
<sequence length="88" mass="9742">MPTPSVENRAQMSFSLVPGTSCFDDAYVRQLVCSAQVMNMIAEPVICEIVVPSHWESCVLHSLIMRPLLSSHPPGLDLKPMVIVTENF</sequence>
<protein>
    <submittedName>
        <fullName evidence="1">Uncharacterized protein</fullName>
    </submittedName>
</protein>
<organism evidence="1 2">
    <name type="scientific">Somion occarium</name>
    <dbReference type="NCBI Taxonomy" id="3059160"/>
    <lineage>
        <taxon>Eukaryota</taxon>
        <taxon>Fungi</taxon>
        <taxon>Dikarya</taxon>
        <taxon>Basidiomycota</taxon>
        <taxon>Agaricomycotina</taxon>
        <taxon>Agaricomycetes</taxon>
        <taxon>Polyporales</taxon>
        <taxon>Cerrenaceae</taxon>
        <taxon>Somion</taxon>
    </lineage>
</organism>
<evidence type="ECO:0000313" key="1">
    <source>
        <dbReference type="EMBL" id="CAL1713909.1"/>
    </source>
</evidence>
<gene>
    <name evidence="1" type="ORF">GFSPODELE1_LOCUS9540</name>
</gene>
<proteinExistence type="predicted"/>
<name>A0ABP1E3X1_9APHY</name>
<dbReference type="Proteomes" id="UP001497453">
    <property type="component" value="Chromosome 8"/>
</dbReference>
<keyword evidence="2" id="KW-1185">Reference proteome</keyword>
<dbReference type="EMBL" id="OZ037951">
    <property type="protein sequence ID" value="CAL1713909.1"/>
    <property type="molecule type" value="Genomic_DNA"/>
</dbReference>
<accession>A0ABP1E3X1</accession>